<organism evidence="10 12">
    <name type="scientific">Rotaria sordida</name>
    <dbReference type="NCBI Taxonomy" id="392033"/>
    <lineage>
        <taxon>Eukaryota</taxon>
        <taxon>Metazoa</taxon>
        <taxon>Spiralia</taxon>
        <taxon>Gnathifera</taxon>
        <taxon>Rotifera</taxon>
        <taxon>Eurotatoria</taxon>
        <taxon>Bdelloidea</taxon>
        <taxon>Philodinida</taxon>
        <taxon>Philodinidae</taxon>
        <taxon>Rotaria</taxon>
    </lineage>
</organism>
<comment type="similarity">
    <text evidence="1">Belongs to the MON2 family.</text>
</comment>
<evidence type="ECO:0000313" key="12">
    <source>
        <dbReference type="Proteomes" id="UP000663854"/>
    </source>
</evidence>
<keyword evidence="3" id="KW-0813">Transport</keyword>
<evidence type="ECO:0000256" key="3">
    <source>
        <dbReference type="ARBA" id="ARBA00022448"/>
    </source>
</evidence>
<dbReference type="EMBL" id="CAJNOH010000020">
    <property type="protein sequence ID" value="CAF0766631.1"/>
    <property type="molecule type" value="Genomic_DNA"/>
</dbReference>
<dbReference type="PANTHER" id="PTHR10663:SF333">
    <property type="entry name" value="PROTEIN MON2 HOMOLOG"/>
    <property type="match status" value="1"/>
</dbReference>
<evidence type="ECO:0000256" key="4">
    <source>
        <dbReference type="ARBA" id="ARBA00022927"/>
    </source>
</evidence>
<evidence type="ECO:0000313" key="13">
    <source>
        <dbReference type="Proteomes" id="UP000663870"/>
    </source>
</evidence>
<dbReference type="InterPro" id="IPR015403">
    <property type="entry name" value="Mon2/Sec7/BIG1-like_HDS"/>
</dbReference>
<dbReference type="GO" id="GO:0015031">
    <property type="term" value="P:protein transport"/>
    <property type="evidence" value="ECO:0007669"/>
    <property type="project" value="UniProtKB-KW"/>
</dbReference>
<feature type="domain" description="Mon2 C-terminal" evidence="8">
    <location>
        <begin position="1954"/>
        <end position="2454"/>
    </location>
</feature>
<evidence type="ECO:0000313" key="11">
    <source>
        <dbReference type="EMBL" id="CAF0834833.1"/>
    </source>
</evidence>
<reference evidence="10" key="1">
    <citation type="submission" date="2021-02" db="EMBL/GenBank/DDBJ databases">
        <authorList>
            <person name="Nowell W R."/>
        </authorList>
    </citation>
    <scope>NUCLEOTIDE SEQUENCE</scope>
</reference>
<dbReference type="Pfam" id="PF16213">
    <property type="entry name" value="DCB"/>
    <property type="match status" value="1"/>
</dbReference>
<dbReference type="Pfam" id="PF12783">
    <property type="entry name" value="Sec7-like_HUS"/>
    <property type="match status" value="1"/>
</dbReference>
<evidence type="ECO:0000256" key="5">
    <source>
        <dbReference type="SAM" id="MobiDB-lite"/>
    </source>
</evidence>
<feature type="compositionally biased region" description="Polar residues" evidence="5">
    <location>
        <begin position="1170"/>
        <end position="1189"/>
    </location>
</feature>
<keyword evidence="13" id="KW-1185">Reference proteome</keyword>
<evidence type="ECO:0000313" key="10">
    <source>
        <dbReference type="EMBL" id="CAF0766631.1"/>
    </source>
</evidence>
<dbReference type="SUPFAM" id="SSF48371">
    <property type="entry name" value="ARM repeat"/>
    <property type="match status" value="1"/>
</dbReference>
<feature type="region of interest" description="Disordered" evidence="5">
    <location>
        <begin position="917"/>
        <end position="942"/>
    </location>
</feature>
<dbReference type="InterPro" id="IPR038623">
    <property type="entry name" value="STING_C_sf"/>
</dbReference>
<proteinExistence type="inferred from homology"/>
<evidence type="ECO:0000259" key="9">
    <source>
        <dbReference type="Pfam" id="PF16213"/>
    </source>
</evidence>
<evidence type="ECO:0000256" key="1">
    <source>
        <dbReference type="ARBA" id="ARBA00008144"/>
    </source>
</evidence>
<name>A0A813QEM7_9BILA</name>
<accession>A0A813QEM7</accession>
<dbReference type="Proteomes" id="UP000663854">
    <property type="component" value="Unassembled WGS sequence"/>
</dbReference>
<comment type="caution">
    <text evidence="10">The sequence shown here is derived from an EMBL/GenBank/DDBJ whole genome shotgun (WGS) entry which is preliminary data.</text>
</comment>
<feature type="domain" description="Mon2/Sec7/BIG1-like HUS" evidence="7">
    <location>
        <begin position="948"/>
        <end position="1125"/>
    </location>
</feature>
<dbReference type="EMBL" id="CAJNOL010000089">
    <property type="protein sequence ID" value="CAF0834833.1"/>
    <property type="molecule type" value="Genomic_DNA"/>
</dbReference>
<evidence type="ECO:0000259" key="7">
    <source>
        <dbReference type="Pfam" id="PF12783"/>
    </source>
</evidence>
<dbReference type="InterPro" id="IPR032817">
    <property type="entry name" value="Mon2_C"/>
</dbReference>
<dbReference type="InterPro" id="IPR016024">
    <property type="entry name" value="ARM-type_fold"/>
</dbReference>
<dbReference type="Proteomes" id="UP000663870">
    <property type="component" value="Unassembled WGS sequence"/>
</dbReference>
<gene>
    <name evidence="11" type="ORF">JXQ802_LOCUS5876</name>
    <name evidence="10" type="ORF">PYM288_LOCUS2881</name>
</gene>
<keyword evidence="4" id="KW-0653">Protein transport</keyword>
<sequence>MVLNDDLVNHGMTIHHGKNFDFCLIDFPLVHSNAPLAVRSKCRDFRDNLIRTFSDDAPNCENTRRPCYKWTIEFIWSAIIDDVIVFNESFKAVSEGHTLMFVCFDNNILPNQQDFLINQYTNSVFFESHNTNSNSNCDTIFNYLRENQHNEIVRPKRRTPDYSYPLRLHANSISSGLVFNYFYSYLNRQVGSTNNIFLTFIFNRNISREAFPSRVNTMKKTTKDCYDTYEEYFKSVKLEEDKKNAEIRLVPVYYLLAPTSCNFGPPDTGTSIVHNETTLRGTIIDPDNPKSIHLATINGEVLRSRPMHHYNRYLRRTFYYIDEIDKNNKLVRYLFCGEYPYILSILGQLEQSGQISRAQKRDEYLRFCNMLNRILAIENLTESIKLIQIDDEERKETTQVDQDDKYNQADYADAKSLSSLIKEDIDQWYDSSDMYVAELSITSMILQSQKNNHVVFFFFKKTNNEQLIIALIKDLKEKLEAHGYVVDDVIDDLNSIEELEQIIFICTGHMNDHDNYQMMQAVGRKITKRGVLRDVFIFINDAIQHFSCHLIKSVPYLTFDLRVRAAQLTDDEVREVIDYLNNMNVLSKIYTNMFDNTYHSVQQTAIQCTSVGAGCAAAFYFNYAKILTSSPAHQQRIKLIHQQLLIENLLDSEQNKAIFISKWVFVIPWTIENSSQLLSYGLSLNESEQKSMGFSLTCWKSANTNFISPNLSMTIGGVFQRSYSPLVIYKLTNLTHEKIIYFPMEIPAAFDLRQLSNETKKKYPPIKEAAEACNMKLREYSTMKDNLSTVMRDASVDLLQPFILGCDTKQVKIVQLCLTSIQKLLQHHIVNQASAATIVNVLSTLCELQTEELKILQTVLLLVNTTSVVVHSTLATLFVITFRLCFSKDPTIVNTSIAAVRQLVTAVYDRVIEEDAQNTTSGDQSNQDSDPSKQQHSSSNSVDTLRPYARDAYLLFQDLCYLINGDQPIWLIGLTEITRTLILELLETILTHYAPIFHSHSEFRYLLKERVSPLVIKLFSPGTKFSNSNPNSSSGTNSNTTYDSAYFPLIARLLRVVCILIRFYFTLLITECEIFLSLLIKLLEPDKPIWQRSLAIECIHKIIIHQNLIKLFCLSYDMQPHSSKILRDLTNAISSYVQSFFNSATVSSNSSTSSGQTNTTTSVISDKKSSGASTTSKLDNFNPHSSNISNGAGGTSHTILFAYRNLVVPQYVTYTQGQAKAVYVENWEKFDCPLIPDSYGIVVAYACMLELVRAVQLIIEGTGMRGDTIAGTQLRTPIQIRPLESLTETERHECIEVVNCTWSSVLVTYTLLYDVCYDDTTCELLLRGFQTYISLCGLLGMNVQRDAFVTCLCKMALPPQYNIHLLSKQQNSEQQQQQQSLLQKLTGRSNADATSGSDFERQQVVIVGTPLPLLNSSPATNQTAVMLTSKNIHCMRTLLSVAHCYGSILGTSWHLILTTLQHLVWIIGFKPSTGGTLKHVGTISNTDAAPMANSSAVVTTAAMADLPILSSMLSRLFESSVYLDDVALHHLIDALIRLSIESMEVALSVREPSLFAIAKILETGRANLNRIDVWWKPISSHLLDVCQHTNPRMREWGTEALTLLVRNALEFKYEQNLFDNERLLHMIILSLHELSLIQYFDVRQKQLEATLSILTNNGPTLQTGWPIILNIIGSITREHNDSLIRQAQQCLQLVVTDFLSTIPICYLGILIKVVAKFGFQEQDLNIALSAIGLLWNMTDYLFRMKEQEHQLKNVNDYLDPNEIYDTLTSIEELWMILYRKLSELTMDQRPAIRKSASSTLFTMITSHGQLLSTGAWSILIWQVLFPLFEQVEQFFYTASKEREQLQQQQLSKSSGGQDILMHHSRDTPEKQWAETYVMILAGVTRTVQVKKDFLAKLDDFPKVWSVLLTNIEKSALAKNPEIALAALKSFNDLVNVPLSPSLSPSSKKSSTPRDQQLWQQAWQVWLNIGNGCSRCPPERIIIIDRYDSNIPSQNFLTFFIDIFPNLINHIWSSDFIHNAKHFEQFSTIIERVLAVPIHSDMALFLIPTDVNLTLLQESAYKAMEFVCKNLKLELTKSSNASALLPICFKRLLILVLFAINPPVFDCTEQIKKIPINKQQSNGKNDSNVNFVPFSEKILRMTISFYEDVADNPAVIENGTLQTIIQTLQVPLSMKYNCPSSTTWKLAIECFFRVLKVGLVVARKHRNAFESMWTELAKTFDDFLFSKSVPPTDIPIEELQRDEAIDCQAIELIRDDILPYANVLPETFITKILNILNRGSIYSCTTDNFIDIDSARRLREEFSKICFETLLKYSFINDSSSSNDNIVITRLALSSMLNRCKEILQKYAHDERLHGKCPLPRSDNLEPVAGAYNYNHNSLTPFSPRTAEMISVLKALSTLIGALKRAPKDSVEINIWHQLIALYPCLVECTTSPSPQICNAIKDTLHQYFPLLTPPSSIR</sequence>
<evidence type="ECO:0000259" key="6">
    <source>
        <dbReference type="Pfam" id="PF09324"/>
    </source>
</evidence>
<feature type="domain" description="Mon2/Sec7/BIG1-like HDS" evidence="6">
    <location>
        <begin position="1637"/>
        <end position="1692"/>
    </location>
</feature>
<dbReference type="Pfam" id="PF16206">
    <property type="entry name" value="Mon2_C"/>
    <property type="match status" value="2"/>
</dbReference>
<feature type="domain" description="Mon2/Sec7/BIG1-like dimerisation and cyclophilin-binding" evidence="9">
    <location>
        <begin position="751"/>
        <end position="915"/>
    </location>
</feature>
<dbReference type="PANTHER" id="PTHR10663">
    <property type="entry name" value="GUANYL-NUCLEOTIDE EXCHANGE FACTOR"/>
    <property type="match status" value="1"/>
</dbReference>
<dbReference type="Gene3D" id="3.40.50.12100">
    <property type="entry name" value="Stimulator of interferon genes protein"/>
    <property type="match status" value="1"/>
</dbReference>
<evidence type="ECO:0000256" key="2">
    <source>
        <dbReference type="ARBA" id="ARBA00017134"/>
    </source>
</evidence>
<protein>
    <recommendedName>
        <fullName evidence="2">Protein MON2 homolog</fullName>
    </recommendedName>
</protein>
<dbReference type="InterPro" id="IPR032691">
    <property type="entry name" value="Mon2/Sec7/BIG1-like_HUS"/>
</dbReference>
<dbReference type="InterPro" id="IPR032629">
    <property type="entry name" value="DCB_dom"/>
</dbReference>
<feature type="compositionally biased region" description="Low complexity" evidence="5">
    <location>
        <begin position="1146"/>
        <end position="1162"/>
    </location>
</feature>
<dbReference type="Pfam" id="PF09324">
    <property type="entry name" value="Sec7-like_HDS"/>
    <property type="match status" value="1"/>
</dbReference>
<feature type="region of interest" description="Disordered" evidence="5">
    <location>
        <begin position="1146"/>
        <end position="1189"/>
    </location>
</feature>
<feature type="domain" description="Mon2 C-terminal" evidence="8">
    <location>
        <begin position="1696"/>
        <end position="1936"/>
    </location>
</feature>
<evidence type="ECO:0000259" key="8">
    <source>
        <dbReference type="Pfam" id="PF16206"/>
    </source>
</evidence>